<dbReference type="Gene3D" id="2.180.10.10">
    <property type="entry name" value="RHS repeat-associated core"/>
    <property type="match status" value="1"/>
</dbReference>
<evidence type="ECO:0000256" key="1">
    <source>
        <dbReference type="ARBA" id="ARBA00022737"/>
    </source>
</evidence>
<proteinExistence type="predicted"/>
<keyword evidence="4" id="KW-1185">Reference proteome</keyword>
<evidence type="ECO:0000313" key="3">
    <source>
        <dbReference type="EMBL" id="OAD21536.1"/>
    </source>
</evidence>
<sequence length="250" mass="28690">GDLKNYIFKAGLKGKPWPLTSVEDVTRQQGLDLFYDSAGRLATIQQRLEKRRLSLQYTIHNQIHRVSLSVPDKKSVVLASYDYDTKGRLVAAYDALGHVDRYNYDDNNQMIEEHRKSGGVFSFKFDPQGRCIKTSGQGRYDEKRLKFFDLMGYSTVTDSRDMTTQYHWEPSGQVTSEIDPLGRTKQTEYDDEGRIIAEIAPNGGKTSYEYDEWGNRCQITDPLGNTVAIEYNHFHLPVTLTDPAGKMWQR</sequence>
<feature type="non-terminal residue" evidence="3">
    <location>
        <position position="1"/>
    </location>
</feature>
<evidence type="ECO:0000313" key="4">
    <source>
        <dbReference type="Proteomes" id="UP000076962"/>
    </source>
</evidence>
<keyword evidence="1" id="KW-0677">Repeat</keyword>
<dbReference type="Pfam" id="PF25023">
    <property type="entry name" value="TEN_YD-shell"/>
    <property type="match status" value="1"/>
</dbReference>
<name>A0A176S0R1_9GAMM</name>
<feature type="domain" description="Teneurin-like YD-shell" evidence="2">
    <location>
        <begin position="35"/>
        <end position="175"/>
    </location>
</feature>
<protein>
    <submittedName>
        <fullName evidence="3">YD repeat protein</fullName>
    </submittedName>
</protein>
<dbReference type="Proteomes" id="UP000076962">
    <property type="component" value="Unassembled WGS sequence"/>
</dbReference>
<gene>
    <name evidence="3" type="ORF">THIOM_002691</name>
</gene>
<dbReference type="PANTHER" id="PTHR32305:SF15">
    <property type="entry name" value="PROTEIN RHSA-RELATED"/>
    <property type="match status" value="1"/>
</dbReference>
<dbReference type="EMBL" id="LUTY01001564">
    <property type="protein sequence ID" value="OAD21536.1"/>
    <property type="molecule type" value="Genomic_DNA"/>
</dbReference>
<organism evidence="3 4">
    <name type="scientific">Candidatus Thiomargarita nelsonii</name>
    <dbReference type="NCBI Taxonomy" id="1003181"/>
    <lineage>
        <taxon>Bacteria</taxon>
        <taxon>Pseudomonadati</taxon>
        <taxon>Pseudomonadota</taxon>
        <taxon>Gammaproteobacteria</taxon>
        <taxon>Thiotrichales</taxon>
        <taxon>Thiotrichaceae</taxon>
        <taxon>Thiomargarita</taxon>
    </lineage>
</organism>
<evidence type="ECO:0000259" key="2">
    <source>
        <dbReference type="Pfam" id="PF25023"/>
    </source>
</evidence>
<dbReference type="NCBIfam" id="TIGR01643">
    <property type="entry name" value="YD_repeat_2x"/>
    <property type="match status" value="2"/>
</dbReference>
<dbReference type="PANTHER" id="PTHR32305">
    <property type="match status" value="1"/>
</dbReference>
<dbReference type="AlphaFoldDB" id="A0A176S0R1"/>
<feature type="non-terminal residue" evidence="3">
    <location>
        <position position="250"/>
    </location>
</feature>
<dbReference type="InterPro" id="IPR031325">
    <property type="entry name" value="RHS_repeat"/>
</dbReference>
<dbReference type="InterPro" id="IPR056823">
    <property type="entry name" value="TEN-like_YD-shell"/>
</dbReference>
<dbReference type="Pfam" id="PF05593">
    <property type="entry name" value="RHS_repeat"/>
    <property type="match status" value="1"/>
</dbReference>
<reference evidence="3 4" key="1">
    <citation type="submission" date="2016-05" db="EMBL/GenBank/DDBJ databases">
        <title>Single-cell genome of chain-forming Candidatus Thiomargarita nelsonii and comparison to other large sulfur-oxidizing bacteria.</title>
        <authorList>
            <person name="Winkel M."/>
            <person name="Salman V."/>
            <person name="Woyke T."/>
            <person name="Schulz-Vogt H."/>
            <person name="Richter M."/>
            <person name="Flood B."/>
            <person name="Bailey J."/>
            <person name="Amann R."/>
            <person name="Mussmann M."/>
        </authorList>
    </citation>
    <scope>NUCLEOTIDE SEQUENCE [LARGE SCALE GENOMIC DNA]</scope>
    <source>
        <strain evidence="3 4">THI036</strain>
    </source>
</reference>
<accession>A0A176S0R1</accession>
<dbReference type="InterPro" id="IPR006530">
    <property type="entry name" value="YD"/>
</dbReference>
<comment type="caution">
    <text evidence="3">The sequence shown here is derived from an EMBL/GenBank/DDBJ whole genome shotgun (WGS) entry which is preliminary data.</text>
</comment>
<dbReference type="InterPro" id="IPR050708">
    <property type="entry name" value="T6SS_VgrG/RHS"/>
</dbReference>